<dbReference type="PROSITE" id="PS50162">
    <property type="entry name" value="RECA_2"/>
    <property type="match status" value="1"/>
</dbReference>
<dbReference type="RefSeq" id="XP_029764186.1">
    <property type="nucleotide sequence ID" value="XM_029898863.1"/>
</dbReference>
<dbReference type="EMBL" id="KL584976">
    <property type="protein sequence ID" value="KEQ87999.1"/>
    <property type="molecule type" value="Genomic_DNA"/>
</dbReference>
<evidence type="ECO:0000256" key="6">
    <source>
        <dbReference type="ARBA" id="ARBA00023242"/>
    </source>
</evidence>
<keyword evidence="10" id="KW-1185">Reference proteome</keyword>
<dbReference type="GO" id="GO:0008821">
    <property type="term" value="F:crossover junction DNA endonuclease activity"/>
    <property type="evidence" value="ECO:0007669"/>
    <property type="project" value="TreeGrafter"/>
</dbReference>
<evidence type="ECO:0000256" key="2">
    <source>
        <dbReference type="ARBA" id="ARBA00022741"/>
    </source>
</evidence>
<feature type="region of interest" description="Disordered" evidence="7">
    <location>
        <begin position="341"/>
        <end position="360"/>
    </location>
</feature>
<evidence type="ECO:0000313" key="10">
    <source>
        <dbReference type="Proteomes" id="UP000030706"/>
    </source>
</evidence>
<dbReference type="GO" id="GO:0005524">
    <property type="term" value="F:ATP binding"/>
    <property type="evidence" value="ECO:0007669"/>
    <property type="project" value="UniProtKB-KW"/>
</dbReference>
<keyword evidence="6" id="KW-0539">Nucleus</keyword>
<feature type="compositionally biased region" description="Low complexity" evidence="7">
    <location>
        <begin position="14"/>
        <end position="23"/>
    </location>
</feature>
<dbReference type="GO" id="GO:0007131">
    <property type="term" value="P:reciprocal meiotic recombination"/>
    <property type="evidence" value="ECO:0007669"/>
    <property type="project" value="TreeGrafter"/>
</dbReference>
<evidence type="ECO:0000256" key="4">
    <source>
        <dbReference type="ARBA" id="ARBA00022840"/>
    </source>
</evidence>
<dbReference type="Gene3D" id="3.40.50.300">
    <property type="entry name" value="P-loop containing nucleotide triphosphate hydrolases"/>
    <property type="match status" value="1"/>
</dbReference>
<name>A0A074XWK0_AURPU</name>
<dbReference type="HOGENOM" id="CLU_043547_0_0_1"/>
<keyword evidence="2" id="KW-0547">Nucleotide-binding</keyword>
<dbReference type="AlphaFoldDB" id="A0A074XWK0"/>
<dbReference type="InterPro" id="IPR020588">
    <property type="entry name" value="RecA_ATP-bd"/>
</dbReference>
<dbReference type="GO" id="GO:0033065">
    <property type="term" value="C:Rad51C-XRCC3 complex"/>
    <property type="evidence" value="ECO:0007669"/>
    <property type="project" value="TreeGrafter"/>
</dbReference>
<comment type="subcellular location">
    <subcellularLocation>
        <location evidence="1">Nucleus</location>
    </subcellularLocation>
</comment>
<dbReference type="GO" id="GO:0140664">
    <property type="term" value="F:ATP-dependent DNA damage sensor activity"/>
    <property type="evidence" value="ECO:0007669"/>
    <property type="project" value="InterPro"/>
</dbReference>
<reference evidence="9 10" key="1">
    <citation type="journal article" date="2014" name="BMC Genomics">
        <title>Genome sequencing of four Aureobasidium pullulans varieties: biotechnological potential, stress tolerance, and description of new species.</title>
        <authorList>
            <person name="Gostin Ar C."/>
            <person name="Ohm R.A."/>
            <person name="Kogej T."/>
            <person name="Sonjak S."/>
            <person name="Turk M."/>
            <person name="Zajc J."/>
            <person name="Zalar P."/>
            <person name="Grube M."/>
            <person name="Sun H."/>
            <person name="Han J."/>
            <person name="Sharma A."/>
            <person name="Chiniquy J."/>
            <person name="Ngan C.Y."/>
            <person name="Lipzen A."/>
            <person name="Barry K."/>
            <person name="Grigoriev I.V."/>
            <person name="Gunde-Cimerman N."/>
        </authorList>
    </citation>
    <scope>NUCLEOTIDE SEQUENCE [LARGE SCALE GENOMIC DNA]</scope>
    <source>
        <strain evidence="9 10">EXF-150</strain>
    </source>
</reference>
<dbReference type="STRING" id="1043002.A0A074XWK0"/>
<dbReference type="CDD" id="cd01393">
    <property type="entry name" value="RecA-like"/>
    <property type="match status" value="1"/>
</dbReference>
<protein>
    <submittedName>
        <fullName evidence="9">p-loop containing nucleoside triphosphate hydrolase protein</fullName>
    </submittedName>
</protein>
<keyword evidence="4" id="KW-0067">ATP-binding</keyword>
<evidence type="ECO:0000256" key="1">
    <source>
        <dbReference type="ARBA" id="ARBA00004123"/>
    </source>
</evidence>
<keyword evidence="5" id="KW-0234">DNA repair</keyword>
<feature type="compositionally biased region" description="Pro residues" evidence="7">
    <location>
        <begin position="1"/>
        <end position="13"/>
    </location>
</feature>
<evidence type="ECO:0000259" key="8">
    <source>
        <dbReference type="PROSITE" id="PS50162"/>
    </source>
</evidence>
<organism evidence="9 10">
    <name type="scientific">Aureobasidium pullulans EXF-150</name>
    <dbReference type="NCBI Taxonomy" id="1043002"/>
    <lineage>
        <taxon>Eukaryota</taxon>
        <taxon>Fungi</taxon>
        <taxon>Dikarya</taxon>
        <taxon>Ascomycota</taxon>
        <taxon>Pezizomycotina</taxon>
        <taxon>Dothideomycetes</taxon>
        <taxon>Dothideomycetidae</taxon>
        <taxon>Dothideales</taxon>
        <taxon>Saccotheciaceae</taxon>
        <taxon>Aureobasidium</taxon>
    </lineage>
</organism>
<accession>A0A074XWK0</accession>
<feature type="region of interest" description="Disordered" evidence="7">
    <location>
        <begin position="1"/>
        <end position="33"/>
    </location>
</feature>
<keyword evidence="3" id="KW-0227">DNA damage</keyword>
<dbReference type="GeneID" id="40741169"/>
<feature type="domain" description="RecA family profile 1" evidence="8">
    <location>
        <begin position="48"/>
        <end position="236"/>
    </location>
</feature>
<dbReference type="GO" id="GO:0033063">
    <property type="term" value="C:Rad51B-Rad51C-Rad51D-XRCC2 complex"/>
    <property type="evidence" value="ECO:0007669"/>
    <property type="project" value="TreeGrafter"/>
</dbReference>
<dbReference type="GO" id="GO:0000400">
    <property type="term" value="F:four-way junction DNA binding"/>
    <property type="evidence" value="ECO:0007669"/>
    <property type="project" value="TreeGrafter"/>
</dbReference>
<evidence type="ECO:0000256" key="3">
    <source>
        <dbReference type="ARBA" id="ARBA00022763"/>
    </source>
</evidence>
<proteinExistence type="predicted"/>
<gene>
    <name evidence="9" type="ORF">M438DRAFT_136133</name>
</gene>
<dbReference type="Proteomes" id="UP000030706">
    <property type="component" value="Unassembled WGS sequence"/>
</dbReference>
<dbReference type="PANTHER" id="PTHR46239:SF1">
    <property type="entry name" value="DNA REPAIR PROTEIN RAD51 HOMOLOG 3"/>
    <property type="match status" value="1"/>
</dbReference>
<evidence type="ECO:0000313" key="9">
    <source>
        <dbReference type="EMBL" id="KEQ87999.1"/>
    </source>
</evidence>
<dbReference type="OrthoDB" id="5957327at2759"/>
<dbReference type="GO" id="GO:0005657">
    <property type="term" value="C:replication fork"/>
    <property type="evidence" value="ECO:0007669"/>
    <property type="project" value="TreeGrafter"/>
</dbReference>
<dbReference type="InterPro" id="IPR027417">
    <property type="entry name" value="P-loop_NTPase"/>
</dbReference>
<evidence type="ECO:0000256" key="7">
    <source>
        <dbReference type="SAM" id="MobiDB-lite"/>
    </source>
</evidence>
<dbReference type="InterPro" id="IPR052093">
    <property type="entry name" value="HR_Repair_Mediator"/>
</dbReference>
<keyword evidence="9" id="KW-0378">Hydrolase</keyword>
<dbReference type="GO" id="GO:0000707">
    <property type="term" value="P:meiotic DNA recombinase assembly"/>
    <property type="evidence" value="ECO:0007669"/>
    <property type="project" value="TreeGrafter"/>
</dbReference>
<dbReference type="SUPFAM" id="SSF52540">
    <property type="entry name" value="P-loop containing nucleoside triphosphate hydrolases"/>
    <property type="match status" value="1"/>
</dbReference>
<evidence type="ECO:0000256" key="5">
    <source>
        <dbReference type="ARBA" id="ARBA00023204"/>
    </source>
</evidence>
<sequence>MSEPAPPSPPRQAPPSSSTTTARQPPPSSHRLPTVSASEALLSLQSRGPRSISTGLDQLNSLLGATNAGLGRGKITEIWGPSGSAKSSLALQTATHALNNGSSVVWVDATTPFAINRLNHFLAANPSTHGHDSEKDSRLDRFHAYSTPTVAHLLALTLHPPQSFPPPGTALMVIDDLHAIFEVSYPRNRANTFTSHKSEAARWAAGRRYGIMGTLISALKKLAALNDVAIVVTTGCATRVRPHSGLGAVLVPGMGGAEWEAGVSNRLVMFRDFKLGSWAQQQQDPESARYVGLQKVNGVAFSDEGETGQVVPFVVDKDGLKGVVNKDSTAGAPVVTLAASSPAKGRKRPYSDIADANTAEGRDEYGWLNGDEADAEGLVDEAALLEDDEAAATTATEDDTSATIVIDD</sequence>
<dbReference type="PANTHER" id="PTHR46239">
    <property type="entry name" value="DNA REPAIR PROTEIN RAD51 HOMOLOG 3 RAD51C"/>
    <property type="match status" value="1"/>
</dbReference>